<name>A0A1N6ELZ0_9RHOB</name>
<dbReference type="SUPFAM" id="SSF47226">
    <property type="entry name" value="Histidine-containing phosphotransfer domain, HPT domain"/>
    <property type="match status" value="1"/>
</dbReference>
<dbReference type="GO" id="GO:0004672">
    <property type="term" value="F:protein kinase activity"/>
    <property type="evidence" value="ECO:0007669"/>
    <property type="project" value="UniProtKB-ARBA"/>
</dbReference>
<proteinExistence type="predicted"/>
<dbReference type="PROSITE" id="PS50894">
    <property type="entry name" value="HPT"/>
    <property type="match status" value="1"/>
</dbReference>
<dbReference type="InterPro" id="IPR036641">
    <property type="entry name" value="HPT_dom_sf"/>
</dbReference>
<dbReference type="Gene3D" id="1.20.120.160">
    <property type="entry name" value="HPT domain"/>
    <property type="match status" value="1"/>
</dbReference>
<dbReference type="EMBL" id="FSRL01000001">
    <property type="protein sequence ID" value="SIN84028.1"/>
    <property type="molecule type" value="Genomic_DNA"/>
</dbReference>
<sequence length="114" mass="12515">MGVGNPMYHGFPDADALAAMLQPVRVAFLQSLEEHLPVFEEIAGIPPSLWDDAAIADIAHRAHKITGVAATLGYTQLGRLATRLEDDLRQRRHEGDLSEAVERMTREMRAVLAG</sequence>
<dbReference type="Proteomes" id="UP000184932">
    <property type="component" value="Unassembled WGS sequence"/>
</dbReference>
<dbReference type="AlphaFoldDB" id="A0A1N6ELZ0"/>
<keyword evidence="5" id="KW-1185">Reference proteome</keyword>
<feature type="domain" description="HPt" evidence="3">
    <location>
        <begin position="17"/>
        <end position="114"/>
    </location>
</feature>
<evidence type="ECO:0000256" key="2">
    <source>
        <dbReference type="PROSITE-ProRule" id="PRU00110"/>
    </source>
</evidence>
<keyword evidence="2" id="KW-0597">Phosphoprotein</keyword>
<feature type="modified residue" description="Phosphohistidine" evidence="2">
    <location>
        <position position="63"/>
    </location>
</feature>
<evidence type="ECO:0000259" key="3">
    <source>
        <dbReference type="PROSITE" id="PS50894"/>
    </source>
</evidence>
<evidence type="ECO:0000256" key="1">
    <source>
        <dbReference type="ARBA" id="ARBA00023012"/>
    </source>
</evidence>
<dbReference type="STRING" id="1217970.SAMN05444002_0921"/>
<evidence type="ECO:0000313" key="4">
    <source>
        <dbReference type="EMBL" id="SIN84028.1"/>
    </source>
</evidence>
<reference evidence="5" key="1">
    <citation type="submission" date="2016-11" db="EMBL/GenBank/DDBJ databases">
        <authorList>
            <person name="Varghese N."/>
            <person name="Submissions S."/>
        </authorList>
    </citation>
    <scope>NUCLEOTIDE SEQUENCE [LARGE SCALE GENOMIC DNA]</scope>
    <source>
        <strain evidence="5">DSM 29440</strain>
    </source>
</reference>
<dbReference type="GO" id="GO:0000160">
    <property type="term" value="P:phosphorelay signal transduction system"/>
    <property type="evidence" value="ECO:0007669"/>
    <property type="project" value="UniProtKB-KW"/>
</dbReference>
<gene>
    <name evidence="4" type="ORF">SAMN05444002_0921</name>
</gene>
<dbReference type="OrthoDB" id="7876199at2"/>
<protein>
    <submittedName>
        <fullName evidence="4">Hpt domain-containing protein</fullName>
    </submittedName>
</protein>
<dbReference type="RefSeq" id="WP_074255045.1">
    <property type="nucleotide sequence ID" value="NZ_FSRL01000001.1"/>
</dbReference>
<dbReference type="InterPro" id="IPR008207">
    <property type="entry name" value="Sig_transdc_His_kin_Hpt_dom"/>
</dbReference>
<organism evidence="4 5">
    <name type="scientific">Vannielia litorea</name>
    <dbReference type="NCBI Taxonomy" id="1217970"/>
    <lineage>
        <taxon>Bacteria</taxon>
        <taxon>Pseudomonadati</taxon>
        <taxon>Pseudomonadota</taxon>
        <taxon>Alphaproteobacteria</taxon>
        <taxon>Rhodobacterales</taxon>
        <taxon>Paracoccaceae</taxon>
        <taxon>Vannielia</taxon>
    </lineage>
</organism>
<dbReference type="Pfam" id="PF01627">
    <property type="entry name" value="Hpt"/>
    <property type="match status" value="1"/>
</dbReference>
<dbReference type="CDD" id="cd00088">
    <property type="entry name" value="HPT"/>
    <property type="match status" value="1"/>
</dbReference>
<evidence type="ECO:0000313" key="5">
    <source>
        <dbReference type="Proteomes" id="UP000184932"/>
    </source>
</evidence>
<accession>A0A1N6ELZ0</accession>
<keyword evidence="1" id="KW-0902">Two-component regulatory system</keyword>